<dbReference type="PANTHER" id="PTHR47268">
    <property type="entry name" value="ACYLPHOSPHATASE"/>
    <property type="match status" value="1"/>
</dbReference>
<dbReference type="PANTHER" id="PTHR47268:SF4">
    <property type="entry name" value="ACYLPHOSPHATASE"/>
    <property type="match status" value="1"/>
</dbReference>
<organism evidence="8 9">
    <name type="scientific">Vibrio ishigakensis</name>
    <dbReference type="NCBI Taxonomy" id="1481914"/>
    <lineage>
        <taxon>Bacteria</taxon>
        <taxon>Pseudomonadati</taxon>
        <taxon>Pseudomonadota</taxon>
        <taxon>Gammaproteobacteria</taxon>
        <taxon>Vibrionales</taxon>
        <taxon>Vibrionaceae</taxon>
        <taxon>Vibrio</taxon>
    </lineage>
</organism>
<gene>
    <name evidence="8" type="ORF">JCM19232_4377</name>
</gene>
<feature type="active site" evidence="5">
    <location>
        <position position="8"/>
    </location>
</feature>
<comment type="caution">
    <text evidence="8">The sequence shown here is derived from an EMBL/GenBank/DDBJ whole genome shotgun (WGS) entry which is preliminary data.</text>
</comment>
<dbReference type="NCBIfam" id="NF011000">
    <property type="entry name" value="PRK14426.1"/>
    <property type="match status" value="1"/>
</dbReference>
<evidence type="ECO:0000259" key="7">
    <source>
        <dbReference type="PROSITE" id="PS51160"/>
    </source>
</evidence>
<feature type="domain" description="Acylphosphatase-like" evidence="7">
    <location>
        <begin position="1"/>
        <end position="78"/>
    </location>
</feature>
<evidence type="ECO:0000256" key="1">
    <source>
        <dbReference type="ARBA" id="ARBA00005614"/>
    </source>
</evidence>
<comment type="similarity">
    <text evidence="1 6">Belongs to the acylphosphatase family.</text>
</comment>
<dbReference type="Proteomes" id="UP000031670">
    <property type="component" value="Unassembled WGS sequence"/>
</dbReference>
<evidence type="ECO:0000256" key="6">
    <source>
        <dbReference type="RuleBase" id="RU004168"/>
    </source>
</evidence>
<reference evidence="8 9" key="2">
    <citation type="submission" date="2015-01" db="EMBL/GenBank/DDBJ databases">
        <authorList>
            <consortium name="NBRP consortium"/>
            <person name="Sawabe T."/>
            <person name="Meirelles P."/>
            <person name="Feng G."/>
            <person name="Sayaka M."/>
            <person name="Hattori M."/>
            <person name="Ohkuma M."/>
        </authorList>
    </citation>
    <scope>NUCLEOTIDE SEQUENCE [LARGE SCALE GENOMIC DNA]</scope>
    <source>
        <strain evidence="8 9">JCM19232</strain>
    </source>
</reference>
<dbReference type="EC" id="3.6.1.7" evidence="2 5"/>
<dbReference type="InterPro" id="IPR001792">
    <property type="entry name" value="Acylphosphatase-like_dom"/>
</dbReference>
<dbReference type="InterPro" id="IPR020456">
    <property type="entry name" value="Acylphosphatase"/>
</dbReference>
<dbReference type="PROSITE" id="PS00151">
    <property type="entry name" value="ACYLPHOSPHATASE_2"/>
    <property type="match status" value="1"/>
</dbReference>
<feature type="active site" evidence="5">
    <location>
        <position position="26"/>
    </location>
</feature>
<proteinExistence type="inferred from homology"/>
<evidence type="ECO:0000313" key="9">
    <source>
        <dbReference type="Proteomes" id="UP000031670"/>
    </source>
</evidence>
<evidence type="ECO:0000256" key="3">
    <source>
        <dbReference type="ARBA" id="ARBA00015991"/>
    </source>
</evidence>
<dbReference type="EMBL" id="BBSA01000014">
    <property type="protein sequence ID" value="GAM64685.1"/>
    <property type="molecule type" value="Genomic_DNA"/>
</dbReference>
<evidence type="ECO:0000256" key="2">
    <source>
        <dbReference type="ARBA" id="ARBA00012150"/>
    </source>
</evidence>
<dbReference type="InterPro" id="IPR036046">
    <property type="entry name" value="Acylphosphatase-like_dom_sf"/>
</dbReference>
<sequence>MVQMVGFRYHTAHEGNKLGLTGYAKNLNDGSVEIVACGTEAQVEQLGEWLKQGPRTASVNTWESEPMQFTHYSDFRIL</sequence>
<dbReference type="Gene3D" id="3.30.70.100">
    <property type="match status" value="1"/>
</dbReference>
<dbReference type="InterPro" id="IPR017968">
    <property type="entry name" value="Acylphosphatase_CS"/>
</dbReference>
<dbReference type="Pfam" id="PF00708">
    <property type="entry name" value="Acylphosphatase"/>
    <property type="match status" value="1"/>
</dbReference>
<protein>
    <recommendedName>
        <fullName evidence="3 5">acylphosphatase</fullName>
        <ecNumber evidence="2 5">3.6.1.7</ecNumber>
    </recommendedName>
</protein>
<accession>A0A0B8PCU8</accession>
<dbReference type="PROSITE" id="PS51160">
    <property type="entry name" value="ACYLPHOSPHATASE_3"/>
    <property type="match status" value="1"/>
</dbReference>
<name>A0A0B8PCU8_9VIBR</name>
<reference evidence="8 9" key="1">
    <citation type="submission" date="2015-01" db="EMBL/GenBank/DDBJ databases">
        <title>Vibrio sp. C5 JCM 19232 whole genome shotgun sequence.</title>
        <authorList>
            <person name="Sawabe T."/>
            <person name="Meirelles P."/>
            <person name="Feng G."/>
            <person name="Sayaka M."/>
            <person name="Hattori M."/>
            <person name="Ohkuma M."/>
        </authorList>
    </citation>
    <scope>NUCLEOTIDE SEQUENCE [LARGE SCALE GENOMIC DNA]</scope>
    <source>
        <strain evidence="8 9">JCM19232</strain>
    </source>
</reference>
<evidence type="ECO:0000256" key="4">
    <source>
        <dbReference type="ARBA" id="ARBA00047645"/>
    </source>
</evidence>
<evidence type="ECO:0000313" key="8">
    <source>
        <dbReference type="EMBL" id="GAM64685.1"/>
    </source>
</evidence>
<dbReference type="SUPFAM" id="SSF54975">
    <property type="entry name" value="Acylphosphatase/BLUF domain-like"/>
    <property type="match status" value="1"/>
</dbReference>
<dbReference type="AlphaFoldDB" id="A0A0B8PCU8"/>
<evidence type="ECO:0000256" key="5">
    <source>
        <dbReference type="PROSITE-ProRule" id="PRU00520"/>
    </source>
</evidence>
<keyword evidence="5 8" id="KW-0378">Hydrolase</keyword>
<comment type="catalytic activity">
    <reaction evidence="4 5">
        <text>an acyl phosphate + H2O = a carboxylate + phosphate + H(+)</text>
        <dbReference type="Rhea" id="RHEA:14965"/>
        <dbReference type="ChEBI" id="CHEBI:15377"/>
        <dbReference type="ChEBI" id="CHEBI:15378"/>
        <dbReference type="ChEBI" id="CHEBI:29067"/>
        <dbReference type="ChEBI" id="CHEBI:43474"/>
        <dbReference type="ChEBI" id="CHEBI:59918"/>
        <dbReference type="EC" id="3.6.1.7"/>
    </reaction>
</comment>
<dbReference type="GO" id="GO:0003998">
    <property type="term" value="F:acylphosphatase activity"/>
    <property type="evidence" value="ECO:0007669"/>
    <property type="project" value="UniProtKB-EC"/>
</dbReference>